<protein>
    <recommendedName>
        <fullName evidence="2">Methyltransferase</fullName>
    </recommendedName>
</protein>
<name>A0A0F9D2J6_9ZZZZ</name>
<dbReference type="Gene3D" id="3.40.50.150">
    <property type="entry name" value="Vaccinia Virus protein VP39"/>
    <property type="match status" value="1"/>
</dbReference>
<comment type="caution">
    <text evidence="1">The sequence shown here is derived from an EMBL/GenBank/DDBJ whole genome shotgun (WGS) entry which is preliminary data.</text>
</comment>
<feature type="non-terminal residue" evidence="1">
    <location>
        <position position="245"/>
    </location>
</feature>
<evidence type="ECO:0000313" key="1">
    <source>
        <dbReference type="EMBL" id="KKL06308.1"/>
    </source>
</evidence>
<proteinExistence type="predicted"/>
<gene>
    <name evidence="1" type="ORF">LCGC14_2597350</name>
</gene>
<dbReference type="EMBL" id="LAZR01043761">
    <property type="protein sequence ID" value="KKL06308.1"/>
    <property type="molecule type" value="Genomic_DNA"/>
</dbReference>
<dbReference type="InterPro" id="IPR029063">
    <property type="entry name" value="SAM-dependent_MTases_sf"/>
</dbReference>
<reference evidence="1" key="1">
    <citation type="journal article" date="2015" name="Nature">
        <title>Complex archaea that bridge the gap between prokaryotes and eukaryotes.</title>
        <authorList>
            <person name="Spang A."/>
            <person name="Saw J.H."/>
            <person name="Jorgensen S.L."/>
            <person name="Zaremba-Niedzwiedzka K."/>
            <person name="Martijn J."/>
            <person name="Lind A.E."/>
            <person name="van Eijk R."/>
            <person name="Schleper C."/>
            <person name="Guy L."/>
            <person name="Ettema T.J."/>
        </authorList>
    </citation>
    <scope>NUCLEOTIDE SEQUENCE</scope>
</reference>
<dbReference type="SUPFAM" id="SSF53335">
    <property type="entry name" value="S-adenosyl-L-methionine-dependent methyltransferases"/>
    <property type="match status" value="1"/>
</dbReference>
<evidence type="ECO:0008006" key="2">
    <source>
        <dbReference type="Google" id="ProtNLM"/>
    </source>
</evidence>
<accession>A0A0F9D2J6</accession>
<organism evidence="1">
    <name type="scientific">marine sediment metagenome</name>
    <dbReference type="NCBI Taxonomy" id="412755"/>
    <lineage>
        <taxon>unclassified sequences</taxon>
        <taxon>metagenomes</taxon>
        <taxon>ecological metagenomes</taxon>
    </lineage>
</organism>
<sequence>MAPSYDEKIFTVHNEKWHTPASNYPQNEFGEVRLKSINYKPGIYPCYGMRGYQYFQVIKMLPVMTLQRKFTPIKQRQSTHWHTWMVDDIPHWWAMQDYASKCSGDVLVGGLGLGLIIHALCANPSVQHIHVVDYDSDVIKLVAPLLPKGSKASIEIVDANFFDWWYDDEKDWDNVILDLWVTKGKDQTLRLEKNTITPLYRYLCKRYPWGKSFIHGFMSAHRTTEGKYMRHIHLSNYPGVNFLRP</sequence>
<dbReference type="AlphaFoldDB" id="A0A0F9D2J6"/>